<reference evidence="3" key="1">
    <citation type="journal article" date="2005" name="Nature">
        <title>The map-based sequence of the rice genome.</title>
        <authorList>
            <consortium name="International rice genome sequencing project (IRGSP)"/>
            <person name="Matsumoto T."/>
            <person name="Wu J."/>
            <person name="Kanamori H."/>
            <person name="Katayose Y."/>
            <person name="Fujisawa M."/>
            <person name="Namiki N."/>
            <person name="Mizuno H."/>
            <person name="Yamamoto K."/>
            <person name="Antonio B.A."/>
            <person name="Baba T."/>
            <person name="Sakata K."/>
            <person name="Nagamura Y."/>
            <person name="Aoki H."/>
            <person name="Arikawa K."/>
            <person name="Arita K."/>
            <person name="Bito T."/>
            <person name="Chiden Y."/>
            <person name="Fujitsuka N."/>
            <person name="Fukunaka R."/>
            <person name="Hamada M."/>
            <person name="Harada C."/>
            <person name="Hayashi A."/>
            <person name="Hijishita S."/>
            <person name="Honda M."/>
            <person name="Hosokawa S."/>
            <person name="Ichikawa Y."/>
            <person name="Idonuma A."/>
            <person name="Iijima M."/>
            <person name="Ikeda M."/>
            <person name="Ikeno M."/>
            <person name="Ito K."/>
            <person name="Ito S."/>
            <person name="Ito T."/>
            <person name="Ito Y."/>
            <person name="Ito Y."/>
            <person name="Iwabuchi A."/>
            <person name="Kamiya K."/>
            <person name="Karasawa W."/>
            <person name="Kurita K."/>
            <person name="Katagiri S."/>
            <person name="Kikuta A."/>
            <person name="Kobayashi H."/>
            <person name="Kobayashi N."/>
            <person name="Machita K."/>
            <person name="Maehara T."/>
            <person name="Masukawa M."/>
            <person name="Mizubayashi T."/>
            <person name="Mukai Y."/>
            <person name="Nagasaki H."/>
            <person name="Nagata Y."/>
            <person name="Naito S."/>
            <person name="Nakashima M."/>
            <person name="Nakama Y."/>
            <person name="Nakamichi Y."/>
            <person name="Nakamura M."/>
            <person name="Meguro A."/>
            <person name="Negishi M."/>
            <person name="Ohta I."/>
            <person name="Ohta T."/>
            <person name="Okamoto M."/>
            <person name="Ono N."/>
            <person name="Saji S."/>
            <person name="Sakaguchi M."/>
            <person name="Sakai K."/>
            <person name="Shibata M."/>
            <person name="Shimokawa T."/>
            <person name="Song J."/>
            <person name="Takazaki Y."/>
            <person name="Terasawa K."/>
            <person name="Tsugane M."/>
            <person name="Tsuji K."/>
            <person name="Ueda S."/>
            <person name="Waki K."/>
            <person name="Yamagata H."/>
            <person name="Yamamoto M."/>
            <person name="Yamamoto S."/>
            <person name="Yamane H."/>
            <person name="Yoshiki S."/>
            <person name="Yoshihara R."/>
            <person name="Yukawa K."/>
            <person name="Zhong H."/>
            <person name="Yano M."/>
            <person name="Yuan Q."/>
            <person name="Ouyang S."/>
            <person name="Liu J."/>
            <person name="Jones K.M."/>
            <person name="Gansberger K."/>
            <person name="Moffat K."/>
            <person name="Hill J."/>
            <person name="Bera J."/>
            <person name="Fadrosh D."/>
            <person name="Jin S."/>
            <person name="Johri S."/>
            <person name="Kim M."/>
            <person name="Overton L."/>
            <person name="Reardon M."/>
            <person name="Tsitrin T."/>
            <person name="Vuong H."/>
            <person name="Weaver B."/>
            <person name="Ciecko A."/>
            <person name="Tallon L."/>
            <person name="Jackson J."/>
            <person name="Pai G."/>
            <person name="Aken S.V."/>
            <person name="Utterback T."/>
            <person name="Reidmuller S."/>
            <person name="Feldblyum T."/>
            <person name="Hsiao J."/>
            <person name="Zismann V."/>
            <person name="Iobst S."/>
            <person name="de Vazeille A.R."/>
            <person name="Buell C.R."/>
            <person name="Ying K."/>
            <person name="Li Y."/>
            <person name="Lu T."/>
            <person name="Huang Y."/>
            <person name="Zhao Q."/>
            <person name="Feng Q."/>
            <person name="Zhang L."/>
            <person name="Zhu J."/>
            <person name="Weng Q."/>
            <person name="Mu J."/>
            <person name="Lu Y."/>
            <person name="Fan D."/>
            <person name="Liu Y."/>
            <person name="Guan J."/>
            <person name="Zhang Y."/>
            <person name="Yu S."/>
            <person name="Liu X."/>
            <person name="Zhang Y."/>
            <person name="Hong G."/>
            <person name="Han B."/>
            <person name="Choisne N."/>
            <person name="Demange N."/>
            <person name="Orjeda G."/>
            <person name="Samain S."/>
            <person name="Cattolico L."/>
            <person name="Pelletier E."/>
            <person name="Couloux A."/>
            <person name="Segurens B."/>
            <person name="Wincker P."/>
            <person name="D'Hont A."/>
            <person name="Scarpelli C."/>
            <person name="Weissenbach J."/>
            <person name="Salanoubat M."/>
            <person name="Quetier F."/>
            <person name="Yu Y."/>
            <person name="Kim H.R."/>
            <person name="Rambo T."/>
            <person name="Currie J."/>
            <person name="Collura K."/>
            <person name="Luo M."/>
            <person name="Yang T."/>
            <person name="Ammiraju J.S.S."/>
            <person name="Engler F."/>
            <person name="Soderlund C."/>
            <person name="Wing R.A."/>
            <person name="Palmer L.E."/>
            <person name="de la Bastide M."/>
            <person name="Spiegel L."/>
            <person name="Nascimento L."/>
            <person name="Zutavern T."/>
            <person name="O'Shaughnessy A."/>
            <person name="Dike S."/>
            <person name="Dedhia N."/>
            <person name="Preston R."/>
            <person name="Balija V."/>
            <person name="McCombie W.R."/>
            <person name="Chow T."/>
            <person name="Chen H."/>
            <person name="Chung M."/>
            <person name="Chen C."/>
            <person name="Shaw J."/>
            <person name="Wu H."/>
            <person name="Hsiao K."/>
            <person name="Chao Y."/>
            <person name="Chu M."/>
            <person name="Cheng C."/>
            <person name="Hour A."/>
            <person name="Lee P."/>
            <person name="Lin S."/>
            <person name="Lin Y."/>
            <person name="Liou J."/>
            <person name="Liu S."/>
            <person name="Hsing Y."/>
            <person name="Raghuvanshi S."/>
            <person name="Mohanty A."/>
            <person name="Bharti A.K."/>
            <person name="Gaur A."/>
            <person name="Gupta V."/>
            <person name="Kumar D."/>
            <person name="Ravi V."/>
            <person name="Vij S."/>
            <person name="Kapur A."/>
            <person name="Khurana P."/>
            <person name="Khurana P."/>
            <person name="Khurana J.P."/>
            <person name="Tyagi A.K."/>
            <person name="Gaikwad K."/>
            <person name="Singh A."/>
            <person name="Dalal V."/>
            <person name="Srivastava S."/>
            <person name="Dixit A."/>
            <person name="Pal A.K."/>
            <person name="Ghazi I.A."/>
            <person name="Yadav M."/>
            <person name="Pandit A."/>
            <person name="Bhargava A."/>
            <person name="Sureshbabu K."/>
            <person name="Batra K."/>
            <person name="Sharma T.R."/>
            <person name="Mohapatra T."/>
            <person name="Singh N.K."/>
            <person name="Messing J."/>
            <person name="Nelson A.B."/>
            <person name="Fuks G."/>
            <person name="Kavchok S."/>
            <person name="Keizer G."/>
            <person name="Linton E."/>
            <person name="Llaca V."/>
            <person name="Song R."/>
            <person name="Tanyolac B."/>
            <person name="Young S."/>
            <person name="Ho-Il K."/>
            <person name="Hahn J.H."/>
            <person name="Sangsakoo G."/>
            <person name="Vanavichit A."/>
            <person name="de Mattos Luiz.A.T."/>
            <person name="Zimmer P.D."/>
            <person name="Malone G."/>
            <person name="Dellagostin O."/>
            <person name="de Oliveira A.C."/>
            <person name="Bevan M."/>
            <person name="Bancroft I."/>
            <person name="Minx P."/>
            <person name="Cordum H."/>
            <person name="Wilson R."/>
            <person name="Cheng Z."/>
            <person name="Jin W."/>
            <person name="Jiang J."/>
            <person name="Leong S.A."/>
            <person name="Iwama H."/>
            <person name="Gojobori T."/>
            <person name="Itoh T."/>
            <person name="Niimura Y."/>
            <person name="Fujii Y."/>
            <person name="Habara T."/>
            <person name="Sakai H."/>
            <person name="Sato Y."/>
            <person name="Wilson G."/>
            <person name="Kumar K."/>
            <person name="McCouch S."/>
            <person name="Juretic N."/>
            <person name="Hoen D."/>
            <person name="Wright S."/>
            <person name="Bruskiewich R."/>
            <person name="Bureau T."/>
            <person name="Miyao A."/>
            <person name="Hirochika H."/>
            <person name="Nishikawa T."/>
            <person name="Kadowaki K."/>
            <person name="Sugiura M."/>
            <person name="Burr B."/>
            <person name="Sasaki T."/>
        </authorList>
    </citation>
    <scope>NUCLEOTIDE SEQUENCE [LARGE SCALE GENOMIC DNA]</scope>
    <source>
        <strain evidence="3">cv. Nipponbare</strain>
    </source>
</reference>
<organism evidence="2 3">
    <name type="scientific">Oryza sativa subsp. japonica</name>
    <name type="common">Rice</name>
    <dbReference type="NCBI Taxonomy" id="39947"/>
    <lineage>
        <taxon>Eukaryota</taxon>
        <taxon>Viridiplantae</taxon>
        <taxon>Streptophyta</taxon>
        <taxon>Embryophyta</taxon>
        <taxon>Tracheophyta</taxon>
        <taxon>Spermatophyta</taxon>
        <taxon>Magnoliopsida</taxon>
        <taxon>Liliopsida</taxon>
        <taxon>Poales</taxon>
        <taxon>Poaceae</taxon>
        <taxon>BOP clade</taxon>
        <taxon>Oryzoideae</taxon>
        <taxon>Oryzeae</taxon>
        <taxon>Oryzinae</taxon>
        <taxon>Oryza</taxon>
        <taxon>Oryza sativa</taxon>
    </lineage>
</organism>
<dbReference type="EMBL" id="AP014958">
    <property type="protein sequence ID" value="BAS81636.1"/>
    <property type="molecule type" value="Genomic_DNA"/>
</dbReference>
<reference evidence="2 3" key="2">
    <citation type="journal article" date="2013" name="Plant Cell Physiol.">
        <title>Rice Annotation Project Database (RAP-DB): an integrative and interactive database for rice genomics.</title>
        <authorList>
            <person name="Sakai H."/>
            <person name="Lee S.S."/>
            <person name="Tanaka T."/>
            <person name="Numa H."/>
            <person name="Kim J."/>
            <person name="Kawahara Y."/>
            <person name="Wakimoto H."/>
            <person name="Yang C.C."/>
            <person name="Iwamoto M."/>
            <person name="Abe T."/>
            <person name="Yamada Y."/>
            <person name="Muto A."/>
            <person name="Inokuchi H."/>
            <person name="Ikemura T."/>
            <person name="Matsumoto T."/>
            <person name="Sasaki T."/>
            <person name="Itoh T."/>
        </authorList>
    </citation>
    <scope>NUCLEOTIDE SEQUENCE [LARGE SCALE GENOMIC DNA]</scope>
    <source>
        <strain evidence="3">cv. Nipponbare</strain>
    </source>
</reference>
<name>A0A0P0VRK7_ORYSJ</name>
<dbReference type="Gramene" id="Os02t0822050-00">
    <property type="protein sequence ID" value="Os02t0822050-00"/>
    <property type="gene ID" value="Os02g0822050"/>
</dbReference>
<dbReference type="PaxDb" id="39947-A0A0P0VRK7"/>
<proteinExistence type="predicted"/>
<evidence type="ECO:0000313" key="3">
    <source>
        <dbReference type="Proteomes" id="UP000059680"/>
    </source>
</evidence>
<dbReference type="AlphaFoldDB" id="A0A0P0VRK7"/>
<reference evidence="2 3" key="3">
    <citation type="journal article" date="2013" name="Rice">
        <title>Improvement of the Oryza sativa Nipponbare reference genome using next generation sequence and optical map data.</title>
        <authorList>
            <person name="Kawahara Y."/>
            <person name="de la Bastide M."/>
            <person name="Hamilton J.P."/>
            <person name="Kanamori H."/>
            <person name="McCombie W.R."/>
            <person name="Ouyang S."/>
            <person name="Schwartz D.C."/>
            <person name="Tanaka T."/>
            <person name="Wu J."/>
            <person name="Zhou S."/>
            <person name="Childs K.L."/>
            <person name="Davidson R.M."/>
            <person name="Lin H."/>
            <person name="Quesada-Ocampo L."/>
            <person name="Vaillancourt B."/>
            <person name="Sakai H."/>
            <person name="Lee S.S."/>
            <person name="Kim J."/>
            <person name="Numa H."/>
            <person name="Itoh T."/>
            <person name="Buell C.R."/>
            <person name="Matsumoto T."/>
        </authorList>
    </citation>
    <scope>NUCLEOTIDE SEQUENCE [LARGE SCALE GENOMIC DNA]</scope>
    <source>
        <strain evidence="3">cv. Nipponbare</strain>
    </source>
</reference>
<dbReference type="Proteomes" id="UP000059680">
    <property type="component" value="Chromosome 2"/>
</dbReference>
<feature type="compositionally biased region" description="Gly residues" evidence="1">
    <location>
        <begin position="40"/>
        <end position="53"/>
    </location>
</feature>
<evidence type="ECO:0000256" key="1">
    <source>
        <dbReference type="SAM" id="MobiDB-lite"/>
    </source>
</evidence>
<dbReference type="InParanoid" id="A0A0P0VRK7"/>
<protein>
    <submittedName>
        <fullName evidence="2">Os02g0822050 protein</fullName>
    </submittedName>
</protein>
<gene>
    <name evidence="2" type="ordered locus">Os02g0822050</name>
    <name evidence="2" type="ORF">OSNPB_020822050</name>
</gene>
<sequence>MDGGPVGDGEFGERGEKDGAPTGDCTIDAPPDWRKEAGEDGGATKGNTGGGGWIGISGIGASVLGGKGSGTRTAWLMRRPFFCDPKQKYTLNQSAHFLRGSA</sequence>
<evidence type="ECO:0000313" key="2">
    <source>
        <dbReference type="EMBL" id="BAS81636.1"/>
    </source>
</evidence>
<accession>A0A0P0VRK7</accession>
<feature type="region of interest" description="Disordered" evidence="1">
    <location>
        <begin position="1"/>
        <end position="53"/>
    </location>
</feature>
<keyword evidence="3" id="KW-1185">Reference proteome</keyword>